<keyword evidence="5" id="KW-0418">Kinase</keyword>
<protein>
    <recommendedName>
        <fullName evidence="1">non-specific serine/threonine protein kinase</fullName>
        <ecNumber evidence="1">2.7.11.1</ecNumber>
    </recommendedName>
</protein>
<proteinExistence type="predicted"/>
<evidence type="ECO:0000313" key="10">
    <source>
        <dbReference type="EMBL" id="QUI22801.1"/>
    </source>
</evidence>
<comment type="catalytic activity">
    <reaction evidence="8">
        <text>L-seryl-[protein] + ATP = O-phospho-L-seryl-[protein] + ADP + H(+)</text>
        <dbReference type="Rhea" id="RHEA:17989"/>
        <dbReference type="Rhea" id="RHEA-COMP:9863"/>
        <dbReference type="Rhea" id="RHEA-COMP:11604"/>
        <dbReference type="ChEBI" id="CHEBI:15378"/>
        <dbReference type="ChEBI" id="CHEBI:29999"/>
        <dbReference type="ChEBI" id="CHEBI:30616"/>
        <dbReference type="ChEBI" id="CHEBI:83421"/>
        <dbReference type="ChEBI" id="CHEBI:456216"/>
        <dbReference type="EC" id="2.7.11.1"/>
    </reaction>
</comment>
<evidence type="ECO:0000259" key="9">
    <source>
        <dbReference type="Pfam" id="PF01163"/>
    </source>
</evidence>
<evidence type="ECO:0000256" key="4">
    <source>
        <dbReference type="ARBA" id="ARBA00022741"/>
    </source>
</evidence>
<dbReference type="SUPFAM" id="SSF56112">
    <property type="entry name" value="Protein kinase-like (PK-like)"/>
    <property type="match status" value="1"/>
</dbReference>
<dbReference type="GO" id="GO:0004674">
    <property type="term" value="F:protein serine/threonine kinase activity"/>
    <property type="evidence" value="ECO:0007669"/>
    <property type="project" value="UniProtKB-KW"/>
</dbReference>
<evidence type="ECO:0000256" key="7">
    <source>
        <dbReference type="ARBA" id="ARBA00047899"/>
    </source>
</evidence>
<name>A0A8J8MJX0_9FIRM</name>
<sequence length="237" mass="28138">MEDRKLKTFISRKNQVSLVKNIKDNTLYVEKIMKVNTRNFEKEVYYLHLLYNHGLAVPQVIDYRDKRIRMTYIGPTTLLDCLTQWEIEERSPFDDKRVSATFIQLMQWLESFYELTHKATGKHMRLGDSHFRNFLVQDGKIFGIDFEECCQGTREMDGGRLCAYLLTYDPLFTKWKVACTQLLIDLMVNQCDYGLQPLMTHMEQELIEINQRRWGGEKKRLIKKMMTDIAQKNKTKG</sequence>
<gene>
    <name evidence="10" type="ORF">HZI73_11100</name>
</gene>
<dbReference type="Pfam" id="PF01163">
    <property type="entry name" value="RIO1"/>
    <property type="match status" value="1"/>
</dbReference>
<keyword evidence="3" id="KW-0808">Transferase</keyword>
<evidence type="ECO:0000256" key="2">
    <source>
        <dbReference type="ARBA" id="ARBA00022527"/>
    </source>
</evidence>
<evidence type="ECO:0000256" key="5">
    <source>
        <dbReference type="ARBA" id="ARBA00022777"/>
    </source>
</evidence>
<dbReference type="EMBL" id="CP058649">
    <property type="protein sequence ID" value="QUI22801.1"/>
    <property type="molecule type" value="Genomic_DNA"/>
</dbReference>
<evidence type="ECO:0000256" key="8">
    <source>
        <dbReference type="ARBA" id="ARBA00048679"/>
    </source>
</evidence>
<dbReference type="Proteomes" id="UP000683246">
    <property type="component" value="Chromosome"/>
</dbReference>
<evidence type="ECO:0000256" key="3">
    <source>
        <dbReference type="ARBA" id="ARBA00022679"/>
    </source>
</evidence>
<dbReference type="KEGG" id="vpy:HZI73_11100"/>
<dbReference type="EC" id="2.7.11.1" evidence="1"/>
<evidence type="ECO:0000256" key="1">
    <source>
        <dbReference type="ARBA" id="ARBA00012513"/>
    </source>
</evidence>
<reference evidence="10" key="1">
    <citation type="submission" date="2020-07" db="EMBL/GenBank/DDBJ databases">
        <title>Vallitalea pronyensis genome.</title>
        <authorList>
            <person name="Postec A."/>
        </authorList>
    </citation>
    <scope>NUCLEOTIDE SEQUENCE</scope>
    <source>
        <strain evidence="10">FatNI3</strain>
    </source>
</reference>
<dbReference type="GO" id="GO:0005524">
    <property type="term" value="F:ATP binding"/>
    <property type="evidence" value="ECO:0007669"/>
    <property type="project" value="UniProtKB-KW"/>
</dbReference>
<accession>A0A8J8MJX0</accession>
<organism evidence="10 11">
    <name type="scientific">Vallitalea pronyensis</name>
    <dbReference type="NCBI Taxonomy" id="1348613"/>
    <lineage>
        <taxon>Bacteria</taxon>
        <taxon>Bacillati</taxon>
        <taxon>Bacillota</taxon>
        <taxon>Clostridia</taxon>
        <taxon>Lachnospirales</taxon>
        <taxon>Vallitaleaceae</taxon>
        <taxon>Vallitalea</taxon>
    </lineage>
</organism>
<keyword evidence="2" id="KW-0723">Serine/threonine-protein kinase</keyword>
<evidence type="ECO:0000256" key="6">
    <source>
        <dbReference type="ARBA" id="ARBA00022840"/>
    </source>
</evidence>
<comment type="catalytic activity">
    <reaction evidence="7">
        <text>L-threonyl-[protein] + ATP = O-phospho-L-threonyl-[protein] + ADP + H(+)</text>
        <dbReference type="Rhea" id="RHEA:46608"/>
        <dbReference type="Rhea" id="RHEA-COMP:11060"/>
        <dbReference type="Rhea" id="RHEA-COMP:11605"/>
        <dbReference type="ChEBI" id="CHEBI:15378"/>
        <dbReference type="ChEBI" id="CHEBI:30013"/>
        <dbReference type="ChEBI" id="CHEBI:30616"/>
        <dbReference type="ChEBI" id="CHEBI:61977"/>
        <dbReference type="ChEBI" id="CHEBI:456216"/>
        <dbReference type="EC" id="2.7.11.1"/>
    </reaction>
</comment>
<evidence type="ECO:0000313" key="11">
    <source>
        <dbReference type="Proteomes" id="UP000683246"/>
    </source>
</evidence>
<feature type="domain" description="RIO-type" evidence="9">
    <location>
        <begin position="8"/>
        <end position="117"/>
    </location>
</feature>
<dbReference type="AlphaFoldDB" id="A0A8J8MJX0"/>
<dbReference type="InterPro" id="IPR011009">
    <property type="entry name" value="Kinase-like_dom_sf"/>
</dbReference>
<dbReference type="InterPro" id="IPR018934">
    <property type="entry name" value="RIO_dom"/>
</dbReference>
<keyword evidence="11" id="KW-1185">Reference proteome</keyword>
<keyword evidence="6" id="KW-0067">ATP-binding</keyword>
<keyword evidence="4" id="KW-0547">Nucleotide-binding</keyword>
<dbReference type="RefSeq" id="WP_212698297.1">
    <property type="nucleotide sequence ID" value="NZ_CP058649.1"/>
</dbReference>